<dbReference type="RefSeq" id="WP_173053976.1">
    <property type="nucleotide sequence ID" value="NZ_BAABGO010000005.1"/>
</dbReference>
<keyword evidence="1" id="KW-1133">Transmembrane helix</keyword>
<organism evidence="2 3">
    <name type="scientific">Phytohabitans houttuyneae</name>
    <dbReference type="NCBI Taxonomy" id="1076126"/>
    <lineage>
        <taxon>Bacteria</taxon>
        <taxon>Bacillati</taxon>
        <taxon>Actinomycetota</taxon>
        <taxon>Actinomycetes</taxon>
        <taxon>Micromonosporales</taxon>
        <taxon>Micromonosporaceae</taxon>
    </lineage>
</organism>
<feature type="transmembrane region" description="Helical" evidence="1">
    <location>
        <begin position="7"/>
        <end position="25"/>
    </location>
</feature>
<keyword evidence="1" id="KW-0472">Membrane</keyword>
<protein>
    <submittedName>
        <fullName evidence="2">Uncharacterized protein</fullName>
    </submittedName>
</protein>
<name>A0A6V8K3C0_9ACTN</name>
<gene>
    <name evidence="2" type="ORF">Phou_010410</name>
</gene>
<reference evidence="2 3" key="2">
    <citation type="submission" date="2020-03" db="EMBL/GenBank/DDBJ databases">
        <authorList>
            <person name="Ichikawa N."/>
            <person name="Kimura A."/>
            <person name="Kitahashi Y."/>
            <person name="Uohara A."/>
        </authorList>
    </citation>
    <scope>NUCLEOTIDE SEQUENCE [LARGE SCALE GENOMIC DNA]</scope>
    <source>
        <strain evidence="2 3">NBRC 108639</strain>
    </source>
</reference>
<keyword evidence="3" id="KW-1185">Reference proteome</keyword>
<dbReference type="EMBL" id="BLPF01000001">
    <property type="protein sequence ID" value="GFJ76861.1"/>
    <property type="molecule type" value="Genomic_DNA"/>
</dbReference>
<proteinExistence type="predicted"/>
<keyword evidence="1" id="KW-0812">Transmembrane</keyword>
<feature type="transmembrane region" description="Helical" evidence="1">
    <location>
        <begin position="45"/>
        <end position="63"/>
    </location>
</feature>
<dbReference type="AlphaFoldDB" id="A0A6V8K3C0"/>
<comment type="caution">
    <text evidence="2">The sequence shown here is derived from an EMBL/GenBank/DDBJ whole genome shotgun (WGS) entry which is preliminary data.</text>
</comment>
<evidence type="ECO:0000256" key="1">
    <source>
        <dbReference type="SAM" id="Phobius"/>
    </source>
</evidence>
<sequence>MSPVARRVVAVAVVVTAVGVAVMLRPLPDGATAGGHAHGSAGPDPVTGVVLLANVVTLVVIAYRSRRRGGRDGAQRRGRSWTYRG</sequence>
<evidence type="ECO:0000313" key="3">
    <source>
        <dbReference type="Proteomes" id="UP000482800"/>
    </source>
</evidence>
<evidence type="ECO:0000313" key="2">
    <source>
        <dbReference type="EMBL" id="GFJ76861.1"/>
    </source>
</evidence>
<accession>A0A6V8K3C0</accession>
<dbReference type="Proteomes" id="UP000482800">
    <property type="component" value="Unassembled WGS sequence"/>
</dbReference>
<reference evidence="2 3" key="1">
    <citation type="submission" date="2020-03" db="EMBL/GenBank/DDBJ databases">
        <title>Whole genome shotgun sequence of Phytohabitans houttuyneae NBRC 108639.</title>
        <authorList>
            <person name="Komaki H."/>
            <person name="Tamura T."/>
        </authorList>
    </citation>
    <scope>NUCLEOTIDE SEQUENCE [LARGE SCALE GENOMIC DNA]</scope>
    <source>
        <strain evidence="2 3">NBRC 108639</strain>
    </source>
</reference>